<dbReference type="Pfam" id="PF12849">
    <property type="entry name" value="PBP_like_2"/>
    <property type="match status" value="1"/>
</dbReference>
<evidence type="ECO:0000256" key="2">
    <source>
        <dbReference type="SAM" id="MobiDB-lite"/>
    </source>
</evidence>
<dbReference type="Pfam" id="PF16258">
    <property type="entry name" value="DUF4912"/>
    <property type="match status" value="2"/>
</dbReference>
<feature type="domain" description="PBP" evidence="4">
    <location>
        <begin position="52"/>
        <end position="280"/>
    </location>
</feature>
<accession>A0A7C3KHN4</accession>
<keyword evidence="1 3" id="KW-0732">Signal</keyword>
<evidence type="ECO:0000259" key="4">
    <source>
        <dbReference type="Pfam" id="PF12849"/>
    </source>
</evidence>
<comment type="caution">
    <text evidence="5">The sequence shown here is derived from an EMBL/GenBank/DDBJ whole genome shotgun (WGS) entry which is preliminary data.</text>
</comment>
<evidence type="ECO:0000313" key="5">
    <source>
        <dbReference type="EMBL" id="HFM99502.1"/>
    </source>
</evidence>
<dbReference type="Gene3D" id="3.40.190.10">
    <property type="entry name" value="Periplasmic binding protein-like II"/>
    <property type="match status" value="2"/>
</dbReference>
<dbReference type="InterPro" id="IPR032585">
    <property type="entry name" value="DUF4912"/>
</dbReference>
<reference evidence="5" key="1">
    <citation type="journal article" date="2020" name="mSystems">
        <title>Genome- and Community-Level Interaction Insights into Carbon Utilization and Element Cycling Functions of Hydrothermarchaeota in Hydrothermal Sediment.</title>
        <authorList>
            <person name="Zhou Z."/>
            <person name="Liu Y."/>
            <person name="Xu W."/>
            <person name="Pan J."/>
            <person name="Luo Z.H."/>
            <person name="Li M."/>
        </authorList>
    </citation>
    <scope>NUCLEOTIDE SEQUENCE [LARGE SCALE GENOMIC DNA]</scope>
    <source>
        <strain evidence="5">SpSt-418</strain>
    </source>
</reference>
<dbReference type="InterPro" id="IPR050811">
    <property type="entry name" value="Phosphate_ABC_transporter"/>
</dbReference>
<gene>
    <name evidence="5" type="ORF">ENR64_17405</name>
</gene>
<dbReference type="SUPFAM" id="SSF53850">
    <property type="entry name" value="Periplasmic binding protein-like II"/>
    <property type="match status" value="1"/>
</dbReference>
<feature type="chain" id="PRO_5027679438" evidence="3">
    <location>
        <begin position="25"/>
        <end position="642"/>
    </location>
</feature>
<dbReference type="AlphaFoldDB" id="A0A7C3KHN4"/>
<name>A0A7C3KHN4_9CYAN</name>
<sequence>MINLLRKKASFASLSVLIAVSAIAAKPLAETIKIQPAFAQAAAKTYQAPASLPDNTSLRVDGAAGMAKITEAITSQLQTQYKGLKVDQTFNGTDAALKALNEGKVDIAAIGRPLTAAEKQQGFVEVPVSRNKIALIVSSNSPFKGDVTIDQFARIAEGKITNWSQVDPQVSGPVRLVDRPVNSDIRQSFGQYPAFQTGTLPSTSVKQVGADNTDAVIKALGEDGVGYAIADQVANRKDVRILSMYGTLPTDPKYPFSQPLVYAYKGQPSPAVQAFLGYATQSGAQAAIEKARVTDVTQAIAPIAQAPASPAPADPGAPTDPAPEISATEDQPATAAEGGLPGWLLPLLGIPLLGLLLWWLFRGGGSVAPVVAPVAAGAASRMILTPRNCRDAYAYWEVSDEVFRELKRQGGRDLKVRLYDVTDIDMARQRPHSTREFDCSDREPDLHIPIPVDNRDYLAELGYVTKEGEWLSICQSESVRVPACDPIGDIDRTDVATGLGVAGAAAAGAATFGTRPQVAVDREFSPMTDSRIILVPRDATSAYAYWEISELQKNALKQAGGRDLRLRLYDVTGNIDVDRQAPHSVQEYDCNEIDPDMHLTINDSDRDYLVELGYITEQGRWLKLARSEAVRVPAASSLGQYN</sequence>
<proteinExistence type="predicted"/>
<dbReference type="InterPro" id="IPR024370">
    <property type="entry name" value="PBP_domain"/>
</dbReference>
<protein>
    <submittedName>
        <fullName evidence="5">DUF4912 domain-containing protein</fullName>
    </submittedName>
</protein>
<dbReference type="PANTHER" id="PTHR30570">
    <property type="entry name" value="PERIPLASMIC PHOSPHATE BINDING COMPONENT OF PHOSPHATE ABC TRANSPORTER"/>
    <property type="match status" value="1"/>
</dbReference>
<organism evidence="5">
    <name type="scientific">Oscillatoriales cyanobacterium SpSt-418</name>
    <dbReference type="NCBI Taxonomy" id="2282169"/>
    <lineage>
        <taxon>Bacteria</taxon>
        <taxon>Bacillati</taxon>
        <taxon>Cyanobacteriota</taxon>
        <taxon>Cyanophyceae</taxon>
        <taxon>Oscillatoriophycideae</taxon>
        <taxon>Oscillatoriales</taxon>
    </lineage>
</organism>
<evidence type="ECO:0000256" key="1">
    <source>
        <dbReference type="ARBA" id="ARBA00022729"/>
    </source>
</evidence>
<dbReference type="PANTHER" id="PTHR30570:SF1">
    <property type="entry name" value="PHOSPHATE-BINDING PROTEIN PSTS"/>
    <property type="match status" value="1"/>
</dbReference>
<feature type="compositionally biased region" description="Pro residues" evidence="2">
    <location>
        <begin position="309"/>
        <end position="321"/>
    </location>
</feature>
<feature type="region of interest" description="Disordered" evidence="2">
    <location>
        <begin position="305"/>
        <end position="334"/>
    </location>
</feature>
<dbReference type="EMBL" id="DSRU01000250">
    <property type="protein sequence ID" value="HFM99502.1"/>
    <property type="molecule type" value="Genomic_DNA"/>
</dbReference>
<feature type="signal peptide" evidence="3">
    <location>
        <begin position="1"/>
        <end position="24"/>
    </location>
</feature>
<evidence type="ECO:0000256" key="3">
    <source>
        <dbReference type="SAM" id="SignalP"/>
    </source>
</evidence>